<accession>A0A832DIH5</accession>
<evidence type="ECO:0000259" key="2">
    <source>
        <dbReference type="Pfam" id="PF18962"/>
    </source>
</evidence>
<gene>
    <name evidence="3" type="ORF">ENS56_08355</name>
</gene>
<sequence>MKNKTITTLLIILLSMLTYAQNTYNVQPGVKNNQIVLELSNNSITETVQIKSLPNTSKGGAYERIKLTNQKEKFVELLPEETKEIVYTFDVDYNIGTTKSDTIEFTITDGNAINITKQFILQYTIPAEYKLEQNYPNPFNPTTKIKYSIPSVILSSSKDDKGGVTLRRAQSDNKVTLKVYDILGNEIVTLVDEQKEAGYYEVEFSTGSFGDATQLASGVYFYRLQAGNFIQTKKMLLLR</sequence>
<keyword evidence="1" id="KW-0732">Signal</keyword>
<feature type="signal peptide" evidence="1">
    <location>
        <begin position="1"/>
        <end position="20"/>
    </location>
</feature>
<feature type="chain" id="PRO_5032640611" evidence="1">
    <location>
        <begin position="21"/>
        <end position="239"/>
    </location>
</feature>
<dbReference type="InterPro" id="IPR026444">
    <property type="entry name" value="Secre_tail"/>
</dbReference>
<dbReference type="NCBIfam" id="TIGR04183">
    <property type="entry name" value="Por_Secre_tail"/>
    <property type="match status" value="1"/>
</dbReference>
<feature type="domain" description="Secretion system C-terminal sorting" evidence="2">
    <location>
        <begin position="135"/>
        <end position="235"/>
    </location>
</feature>
<dbReference type="AlphaFoldDB" id="A0A832DIH5"/>
<proteinExistence type="predicted"/>
<dbReference type="Pfam" id="PF18962">
    <property type="entry name" value="Por_Secre_tail"/>
    <property type="match status" value="1"/>
</dbReference>
<organism evidence="3">
    <name type="scientific">Ignavibacterium album</name>
    <dbReference type="NCBI Taxonomy" id="591197"/>
    <lineage>
        <taxon>Bacteria</taxon>
        <taxon>Pseudomonadati</taxon>
        <taxon>Ignavibacteriota</taxon>
        <taxon>Ignavibacteria</taxon>
        <taxon>Ignavibacteriales</taxon>
        <taxon>Ignavibacteriaceae</taxon>
        <taxon>Ignavibacterium</taxon>
    </lineage>
</organism>
<reference evidence="3" key="1">
    <citation type="journal article" date="2020" name="mSystems">
        <title>Genome- and Community-Level Interaction Insights into Carbon Utilization and Element Cycling Functions of Hydrothermarchaeota in Hydrothermal Sediment.</title>
        <authorList>
            <person name="Zhou Z."/>
            <person name="Liu Y."/>
            <person name="Xu W."/>
            <person name="Pan J."/>
            <person name="Luo Z.H."/>
            <person name="Li M."/>
        </authorList>
    </citation>
    <scope>NUCLEOTIDE SEQUENCE [LARGE SCALE GENOMIC DNA]</scope>
    <source>
        <strain evidence="3">SpSt-500</strain>
    </source>
</reference>
<dbReference type="EMBL" id="DSVI01000010">
    <property type="protein sequence ID" value="HGT48032.1"/>
    <property type="molecule type" value="Genomic_DNA"/>
</dbReference>
<name>A0A832DIH5_9BACT</name>
<evidence type="ECO:0000313" key="3">
    <source>
        <dbReference type="EMBL" id="HGT48032.1"/>
    </source>
</evidence>
<comment type="caution">
    <text evidence="3">The sequence shown here is derived from an EMBL/GenBank/DDBJ whole genome shotgun (WGS) entry which is preliminary data.</text>
</comment>
<dbReference type="Gene3D" id="2.60.40.4070">
    <property type="match status" value="1"/>
</dbReference>
<protein>
    <submittedName>
        <fullName evidence="3">T9SS type A sorting domain-containing protein</fullName>
    </submittedName>
</protein>
<evidence type="ECO:0000256" key="1">
    <source>
        <dbReference type="SAM" id="SignalP"/>
    </source>
</evidence>